<evidence type="ECO:0000313" key="2">
    <source>
        <dbReference type="Proteomes" id="UP000245626"/>
    </source>
</evidence>
<accession>A0ACD0NUK2</accession>
<dbReference type="EMBL" id="KZ820039">
    <property type="protein sequence ID" value="PWN49517.1"/>
    <property type="molecule type" value="Genomic_DNA"/>
</dbReference>
<proteinExistence type="predicted"/>
<gene>
    <name evidence="1" type="ORF">IE53DRAFT_139844</name>
</gene>
<name>A0ACD0NUK2_9BASI</name>
<evidence type="ECO:0000313" key="1">
    <source>
        <dbReference type="EMBL" id="PWN49517.1"/>
    </source>
</evidence>
<reference evidence="1 2" key="1">
    <citation type="journal article" date="2018" name="Mol. Biol. Evol.">
        <title>Broad Genomic Sampling Reveals a Smut Pathogenic Ancestry of the Fungal Clade Ustilaginomycotina.</title>
        <authorList>
            <person name="Kijpornyongpan T."/>
            <person name="Mondo S.J."/>
            <person name="Barry K."/>
            <person name="Sandor L."/>
            <person name="Lee J."/>
            <person name="Lipzen A."/>
            <person name="Pangilinan J."/>
            <person name="LaButti K."/>
            <person name="Hainaut M."/>
            <person name="Henrissat B."/>
            <person name="Grigoriev I.V."/>
            <person name="Spatafora J.W."/>
            <person name="Aime M.C."/>
        </authorList>
    </citation>
    <scope>NUCLEOTIDE SEQUENCE [LARGE SCALE GENOMIC DNA]</scope>
    <source>
        <strain evidence="1 2">SA 807</strain>
    </source>
</reference>
<sequence length="83" mass="9126">MRTSSQTRICCLSILYPCASLPASSTHARLPPFFPLPPFPLLLSRSTHSRSRHSTLGARWSLTGRREKGEGRREGVGCLFLGG</sequence>
<dbReference type="Proteomes" id="UP000245626">
    <property type="component" value="Unassembled WGS sequence"/>
</dbReference>
<organism evidence="1 2">
    <name type="scientific">Violaceomyces palustris</name>
    <dbReference type="NCBI Taxonomy" id="1673888"/>
    <lineage>
        <taxon>Eukaryota</taxon>
        <taxon>Fungi</taxon>
        <taxon>Dikarya</taxon>
        <taxon>Basidiomycota</taxon>
        <taxon>Ustilaginomycotina</taxon>
        <taxon>Ustilaginomycetes</taxon>
        <taxon>Violaceomycetales</taxon>
        <taxon>Violaceomycetaceae</taxon>
        <taxon>Violaceomyces</taxon>
    </lineage>
</organism>
<keyword evidence="2" id="KW-1185">Reference proteome</keyword>
<protein>
    <submittedName>
        <fullName evidence="1">Uncharacterized protein</fullName>
    </submittedName>
</protein>